<dbReference type="EMBL" id="CM031835">
    <property type="protein sequence ID" value="KAG6688238.1"/>
    <property type="molecule type" value="Genomic_DNA"/>
</dbReference>
<dbReference type="Proteomes" id="UP000811609">
    <property type="component" value="Chromosome 11"/>
</dbReference>
<evidence type="ECO:0000313" key="9">
    <source>
        <dbReference type="EMBL" id="KAG6636495.1"/>
    </source>
</evidence>
<evidence type="ECO:0000256" key="3">
    <source>
        <dbReference type="ARBA" id="ARBA00023125"/>
    </source>
</evidence>
<dbReference type="PANTHER" id="PTHR47999">
    <property type="entry name" value="TRANSCRIPTION FACTOR MYB8-RELATED-RELATED"/>
    <property type="match status" value="1"/>
</dbReference>
<gene>
    <name evidence="9" type="ORF">CIPAW_11G115100</name>
    <name evidence="10" type="ORF">I3842_11G114500</name>
</gene>
<dbReference type="PROSITE" id="PS50090">
    <property type="entry name" value="MYB_LIKE"/>
    <property type="match status" value="2"/>
</dbReference>
<comment type="subcellular location">
    <subcellularLocation>
        <location evidence="1">Nucleus</location>
    </subcellularLocation>
</comment>
<keyword evidence="2" id="KW-0805">Transcription regulation</keyword>
<evidence type="ECO:0000256" key="2">
    <source>
        <dbReference type="ARBA" id="ARBA00023015"/>
    </source>
</evidence>
<dbReference type="FunFam" id="1.10.10.60:FF:000121">
    <property type="entry name" value="Myb transcription factor"/>
    <property type="match status" value="1"/>
</dbReference>
<dbReference type="EMBL" id="CM031819">
    <property type="protein sequence ID" value="KAG6636495.1"/>
    <property type="molecule type" value="Genomic_DNA"/>
</dbReference>
<dbReference type="GO" id="GO:0005634">
    <property type="term" value="C:nucleus"/>
    <property type="evidence" value="ECO:0007669"/>
    <property type="project" value="UniProtKB-SubCell"/>
</dbReference>
<evidence type="ECO:0000259" key="7">
    <source>
        <dbReference type="PROSITE" id="PS50090"/>
    </source>
</evidence>
<evidence type="ECO:0000313" key="10">
    <source>
        <dbReference type="EMBL" id="KAG6688238.1"/>
    </source>
</evidence>
<evidence type="ECO:0000256" key="1">
    <source>
        <dbReference type="ARBA" id="ARBA00004123"/>
    </source>
</evidence>
<dbReference type="Pfam" id="PF00249">
    <property type="entry name" value="Myb_DNA-binding"/>
    <property type="match status" value="2"/>
</dbReference>
<dbReference type="InterPro" id="IPR017930">
    <property type="entry name" value="Myb_dom"/>
</dbReference>
<comment type="caution">
    <text evidence="9">The sequence shown here is derived from an EMBL/GenBank/DDBJ whole genome shotgun (WGS) entry which is preliminary data.</text>
</comment>
<accession>A0A8T1P1B1</accession>
<dbReference type="CDD" id="cd00167">
    <property type="entry name" value="SANT"/>
    <property type="match status" value="2"/>
</dbReference>
<proteinExistence type="predicted"/>
<feature type="domain" description="Myb-like" evidence="7">
    <location>
        <begin position="62"/>
        <end position="112"/>
    </location>
</feature>
<feature type="region of interest" description="Disordered" evidence="6">
    <location>
        <begin position="115"/>
        <end position="158"/>
    </location>
</feature>
<name>A0A8T1P1B1_CARIL</name>
<dbReference type="AlphaFoldDB" id="A0A8T1P1B1"/>
<dbReference type="InterPro" id="IPR001005">
    <property type="entry name" value="SANT/Myb"/>
</dbReference>
<dbReference type="InterPro" id="IPR015495">
    <property type="entry name" value="Myb_TF_plants"/>
</dbReference>
<evidence type="ECO:0000256" key="5">
    <source>
        <dbReference type="ARBA" id="ARBA00023242"/>
    </source>
</evidence>
<keyword evidence="4" id="KW-0804">Transcription</keyword>
<reference evidence="9" key="1">
    <citation type="submission" date="2020-12" db="EMBL/GenBank/DDBJ databases">
        <title>WGS assembly of Carya illinoinensis cv. Pawnee.</title>
        <authorList>
            <person name="Platts A."/>
            <person name="Shu S."/>
            <person name="Wright S."/>
            <person name="Barry K."/>
            <person name="Edger P."/>
            <person name="Pires J.C."/>
            <person name="Schmutz J."/>
        </authorList>
    </citation>
    <scope>NUCLEOTIDE SEQUENCE</scope>
    <source>
        <tissue evidence="9">Leaf</tissue>
    </source>
</reference>
<dbReference type="SMART" id="SM00717">
    <property type="entry name" value="SANT"/>
    <property type="match status" value="2"/>
</dbReference>
<feature type="compositionally biased region" description="Basic and acidic residues" evidence="6">
    <location>
        <begin position="120"/>
        <end position="140"/>
    </location>
</feature>
<dbReference type="PANTHER" id="PTHR47999:SF9">
    <property type="entry name" value="TRANSCRIPTION REPRESSOR MYB5-LIKE"/>
    <property type="match status" value="1"/>
</dbReference>
<reference evidence="10" key="2">
    <citation type="submission" date="2021-01" db="EMBL/GenBank/DDBJ databases">
        <authorList>
            <person name="Lovell J.T."/>
            <person name="Bentley N."/>
            <person name="Bhattarai G."/>
            <person name="Jenkins J.W."/>
            <person name="Sreedasyam A."/>
            <person name="Alarcon Y."/>
            <person name="Bock C."/>
            <person name="Boston L."/>
            <person name="Carlson J."/>
            <person name="Cervantes K."/>
            <person name="Clermont K."/>
            <person name="Krom N."/>
            <person name="Kubenka K."/>
            <person name="Mamidi S."/>
            <person name="Mattison C."/>
            <person name="Monteros M."/>
            <person name="Pisani C."/>
            <person name="Plott C."/>
            <person name="Rajasekar S."/>
            <person name="Rhein H.S."/>
            <person name="Rohla C."/>
            <person name="Song M."/>
            <person name="Hilaire R.S."/>
            <person name="Shu S."/>
            <person name="Wells L."/>
            <person name="Wang X."/>
            <person name="Webber J."/>
            <person name="Heerema R.J."/>
            <person name="Klein P."/>
            <person name="Conner P."/>
            <person name="Grauke L."/>
            <person name="Grimwood J."/>
            <person name="Schmutz J."/>
            <person name="Randall J.J."/>
        </authorList>
    </citation>
    <scope>NUCLEOTIDE SEQUENCE</scope>
    <source>
        <tissue evidence="10">Leaf</tissue>
    </source>
</reference>
<feature type="domain" description="Myb-like" evidence="7">
    <location>
        <begin position="9"/>
        <end position="61"/>
    </location>
</feature>
<keyword evidence="11" id="KW-1185">Reference proteome</keyword>
<evidence type="ECO:0000256" key="6">
    <source>
        <dbReference type="SAM" id="MobiDB-lite"/>
    </source>
</evidence>
<sequence>MGRAPCCSKVGLQRGPWTATEDTLLINYIQAHGEGHWRSLPKKAGLLRCGKSCRLRWMNYLRPDIKRGDITSDEEELIIRLHSLLGNRWSLIAGRLPGRTDNEIKNYWNSHLGKRFKNTGKVDKNNQKRESKRGRDDPKNQKNHNQDSTANRETIVKTKVHLPKPMRVSPLSISRKLYYSMDSMGSGSSSHAGGNNGIYQAEILKGWSDLKDVCINGGEQDQMACDKDREFADNNYDGGDPSCQISEPTKDDHMLDKIFEEYQQLLKAENQLSLDSFVDSLLI</sequence>
<evidence type="ECO:0000313" key="11">
    <source>
        <dbReference type="Proteomes" id="UP000811609"/>
    </source>
</evidence>
<evidence type="ECO:0000256" key="4">
    <source>
        <dbReference type="ARBA" id="ARBA00023163"/>
    </source>
</evidence>
<dbReference type="GO" id="GO:0003677">
    <property type="term" value="F:DNA binding"/>
    <property type="evidence" value="ECO:0007669"/>
    <property type="project" value="UniProtKB-KW"/>
</dbReference>
<dbReference type="Proteomes" id="UP000811246">
    <property type="component" value="Chromosome 11"/>
</dbReference>
<dbReference type="PROSITE" id="PS51294">
    <property type="entry name" value="HTH_MYB"/>
    <property type="match status" value="2"/>
</dbReference>
<organism evidence="9 11">
    <name type="scientific">Carya illinoinensis</name>
    <name type="common">Pecan</name>
    <dbReference type="NCBI Taxonomy" id="32201"/>
    <lineage>
        <taxon>Eukaryota</taxon>
        <taxon>Viridiplantae</taxon>
        <taxon>Streptophyta</taxon>
        <taxon>Embryophyta</taxon>
        <taxon>Tracheophyta</taxon>
        <taxon>Spermatophyta</taxon>
        <taxon>Magnoliopsida</taxon>
        <taxon>eudicotyledons</taxon>
        <taxon>Gunneridae</taxon>
        <taxon>Pentapetalae</taxon>
        <taxon>rosids</taxon>
        <taxon>fabids</taxon>
        <taxon>Fagales</taxon>
        <taxon>Juglandaceae</taxon>
        <taxon>Carya</taxon>
    </lineage>
</organism>
<keyword evidence="5" id="KW-0539">Nucleus</keyword>
<feature type="domain" description="HTH myb-type" evidence="8">
    <location>
        <begin position="9"/>
        <end position="61"/>
    </location>
</feature>
<keyword evidence="3" id="KW-0238">DNA-binding</keyword>
<feature type="domain" description="HTH myb-type" evidence="8">
    <location>
        <begin position="62"/>
        <end position="116"/>
    </location>
</feature>
<protein>
    <submittedName>
        <fullName evidence="9">Uncharacterized protein</fullName>
    </submittedName>
</protein>
<evidence type="ECO:0000259" key="8">
    <source>
        <dbReference type="PROSITE" id="PS51294"/>
    </source>
</evidence>